<feature type="region of interest" description="Disordered" evidence="16">
    <location>
        <begin position="875"/>
        <end position="1001"/>
    </location>
</feature>
<keyword evidence="14" id="KW-0234">DNA repair</keyword>
<dbReference type="STRING" id="39966.A0A369JR94"/>
<dbReference type="GO" id="GO:0043130">
    <property type="term" value="F:ubiquitin binding"/>
    <property type="evidence" value="ECO:0007669"/>
    <property type="project" value="InterPro"/>
</dbReference>
<evidence type="ECO:0000256" key="9">
    <source>
        <dbReference type="ARBA" id="ARBA00022763"/>
    </source>
</evidence>
<accession>A0A369JR94</accession>
<protein>
    <recommendedName>
        <fullName evidence="5">RNA polymerase II degradation factor 1</fullName>
    </recommendedName>
</protein>
<evidence type="ECO:0000256" key="10">
    <source>
        <dbReference type="ARBA" id="ARBA00022786"/>
    </source>
</evidence>
<keyword evidence="19" id="KW-1185">Reference proteome</keyword>
<feature type="compositionally biased region" description="Pro residues" evidence="16">
    <location>
        <begin position="445"/>
        <end position="454"/>
    </location>
</feature>
<dbReference type="PANTHER" id="PTHR16308:SF13">
    <property type="entry name" value="PROTEIN LINGERER"/>
    <property type="match status" value="1"/>
</dbReference>
<keyword evidence="13" id="KW-0238">DNA-binding</keyword>
<keyword evidence="10" id="KW-0833">Ubl conjugation pathway</keyword>
<dbReference type="GO" id="GO:0006281">
    <property type="term" value="P:DNA repair"/>
    <property type="evidence" value="ECO:0007669"/>
    <property type="project" value="UniProtKB-KW"/>
</dbReference>
<dbReference type="GO" id="GO:0003677">
    <property type="term" value="F:DNA binding"/>
    <property type="evidence" value="ECO:0007669"/>
    <property type="project" value="UniProtKB-KW"/>
</dbReference>
<feature type="compositionally biased region" description="Low complexity" evidence="16">
    <location>
        <begin position="987"/>
        <end position="1001"/>
    </location>
</feature>
<feature type="compositionally biased region" description="Low complexity" evidence="16">
    <location>
        <begin position="366"/>
        <end position="378"/>
    </location>
</feature>
<evidence type="ECO:0000256" key="5">
    <source>
        <dbReference type="ARBA" id="ARBA00020536"/>
    </source>
</evidence>
<feature type="region of interest" description="Disordered" evidence="16">
    <location>
        <begin position="1"/>
        <end position="25"/>
    </location>
</feature>
<feature type="compositionally biased region" description="Gly residues" evidence="16">
    <location>
        <begin position="930"/>
        <end position="965"/>
    </location>
</feature>
<feature type="compositionally biased region" description="Pro residues" evidence="16">
    <location>
        <begin position="462"/>
        <end position="472"/>
    </location>
</feature>
<feature type="compositionally biased region" description="Low complexity" evidence="16">
    <location>
        <begin position="919"/>
        <end position="929"/>
    </location>
</feature>
<feature type="compositionally biased region" description="Low complexity" evidence="16">
    <location>
        <begin position="514"/>
        <end position="592"/>
    </location>
</feature>
<evidence type="ECO:0000256" key="12">
    <source>
        <dbReference type="ARBA" id="ARBA00022895"/>
    </source>
</evidence>
<feature type="compositionally biased region" description="Low complexity" evidence="16">
    <location>
        <begin position="637"/>
        <end position="650"/>
    </location>
</feature>
<dbReference type="InterPro" id="IPR041803">
    <property type="entry name" value="DEF1_CUE"/>
</dbReference>
<dbReference type="PANTHER" id="PTHR16308">
    <property type="entry name" value="UBIQUITIN ASSOCIATED PROTEIN 2-LIKE/LINGERER"/>
    <property type="match status" value="1"/>
</dbReference>
<organism evidence="18 19">
    <name type="scientific">Hypsizygus marmoreus</name>
    <name type="common">White beech mushroom</name>
    <name type="synonym">Agaricus marmoreus</name>
    <dbReference type="NCBI Taxonomy" id="39966"/>
    <lineage>
        <taxon>Eukaryota</taxon>
        <taxon>Fungi</taxon>
        <taxon>Dikarya</taxon>
        <taxon>Basidiomycota</taxon>
        <taxon>Agaricomycotina</taxon>
        <taxon>Agaricomycetes</taxon>
        <taxon>Agaricomycetidae</taxon>
        <taxon>Agaricales</taxon>
        <taxon>Tricholomatineae</taxon>
        <taxon>Lyophyllaceae</taxon>
        <taxon>Hypsizygus</taxon>
    </lineage>
</organism>
<feature type="compositionally biased region" description="Polar residues" evidence="16">
    <location>
        <begin position="476"/>
        <end position="485"/>
    </location>
</feature>
<feature type="compositionally biased region" description="Low complexity" evidence="16">
    <location>
        <begin position="486"/>
        <end position="495"/>
    </location>
</feature>
<name>A0A369JR94_HYPMA</name>
<keyword evidence="9" id="KW-0227">DNA damage</keyword>
<evidence type="ECO:0000313" key="19">
    <source>
        <dbReference type="Proteomes" id="UP000076154"/>
    </source>
</evidence>
<evidence type="ECO:0000259" key="17">
    <source>
        <dbReference type="Pfam" id="PF02845"/>
    </source>
</evidence>
<dbReference type="GO" id="GO:0005737">
    <property type="term" value="C:cytoplasm"/>
    <property type="evidence" value="ECO:0007669"/>
    <property type="project" value="UniProtKB-SubCell"/>
</dbReference>
<feature type="region of interest" description="Disordered" evidence="16">
    <location>
        <begin position="794"/>
        <end position="844"/>
    </location>
</feature>
<evidence type="ECO:0000256" key="7">
    <source>
        <dbReference type="ARBA" id="ARBA00022490"/>
    </source>
</evidence>
<reference evidence="18" key="1">
    <citation type="submission" date="2018-04" db="EMBL/GenBank/DDBJ databases">
        <title>Whole genome sequencing of Hypsizygus marmoreus.</title>
        <authorList>
            <person name="Choi I.-G."/>
            <person name="Min B."/>
            <person name="Kim J.-G."/>
            <person name="Kim S."/>
            <person name="Oh Y.-L."/>
            <person name="Kong W.-S."/>
            <person name="Park H."/>
            <person name="Jeong J."/>
            <person name="Song E.-S."/>
        </authorList>
    </citation>
    <scope>NUCLEOTIDE SEQUENCE [LARGE SCALE GENOMIC DNA]</scope>
    <source>
        <strain evidence="18">51987-8</strain>
    </source>
</reference>
<evidence type="ECO:0000256" key="6">
    <source>
        <dbReference type="ARBA" id="ARBA00022454"/>
    </source>
</evidence>
<feature type="compositionally biased region" description="Basic and acidic residues" evidence="16">
    <location>
        <begin position="332"/>
        <end position="348"/>
    </location>
</feature>
<evidence type="ECO:0000256" key="1">
    <source>
        <dbReference type="ARBA" id="ARBA00004123"/>
    </source>
</evidence>
<feature type="compositionally biased region" description="Polar residues" evidence="16">
    <location>
        <begin position="726"/>
        <end position="735"/>
    </location>
</feature>
<feature type="compositionally biased region" description="Low complexity" evidence="16">
    <location>
        <begin position="738"/>
        <end position="759"/>
    </location>
</feature>
<dbReference type="GO" id="GO:0005634">
    <property type="term" value="C:nucleus"/>
    <property type="evidence" value="ECO:0007669"/>
    <property type="project" value="UniProtKB-SubCell"/>
</dbReference>
<feature type="compositionally biased region" description="Gly residues" evidence="16">
    <location>
        <begin position="98"/>
        <end position="112"/>
    </location>
</feature>
<feature type="domain" description="CUE" evidence="17">
    <location>
        <begin position="23"/>
        <end position="62"/>
    </location>
</feature>
<feature type="region of interest" description="Disordered" evidence="16">
    <location>
        <begin position="637"/>
        <end position="759"/>
    </location>
</feature>
<feature type="compositionally biased region" description="Low complexity" evidence="16">
    <location>
        <begin position="659"/>
        <end position="670"/>
    </location>
</feature>
<gene>
    <name evidence="18" type="ORF">Hypma_009226</name>
</gene>
<dbReference type="CDD" id="cd14368">
    <property type="entry name" value="CUE_DEF1_like"/>
    <property type="match status" value="1"/>
</dbReference>
<keyword evidence="7" id="KW-0963">Cytoplasm</keyword>
<dbReference type="OrthoDB" id="5396806at2759"/>
<keyword evidence="8" id="KW-0597">Phosphoprotein</keyword>
<dbReference type="InParanoid" id="A0A369JR94"/>
<feature type="region of interest" description="Disordered" evidence="16">
    <location>
        <begin position="60"/>
        <end position="623"/>
    </location>
</feature>
<feature type="compositionally biased region" description="Low complexity" evidence="16">
    <location>
        <begin position="200"/>
        <end position="242"/>
    </location>
</feature>
<evidence type="ECO:0000256" key="8">
    <source>
        <dbReference type="ARBA" id="ARBA00022553"/>
    </source>
</evidence>
<dbReference type="Pfam" id="PF02845">
    <property type="entry name" value="CUE"/>
    <property type="match status" value="1"/>
</dbReference>
<keyword evidence="11" id="KW-0832">Ubl conjugation</keyword>
<feature type="compositionally biased region" description="Low complexity" evidence="16">
    <location>
        <begin position="609"/>
        <end position="621"/>
    </location>
</feature>
<dbReference type="AlphaFoldDB" id="A0A369JR94"/>
<proteinExistence type="inferred from homology"/>
<evidence type="ECO:0000256" key="11">
    <source>
        <dbReference type="ARBA" id="ARBA00022843"/>
    </source>
</evidence>
<dbReference type="EMBL" id="LUEZ02000046">
    <property type="protein sequence ID" value="RDB23852.1"/>
    <property type="molecule type" value="Genomic_DNA"/>
</dbReference>
<evidence type="ECO:0000256" key="3">
    <source>
        <dbReference type="ARBA" id="ARBA00004574"/>
    </source>
</evidence>
<dbReference type="InterPro" id="IPR003892">
    <property type="entry name" value="CUE"/>
</dbReference>
<evidence type="ECO:0000256" key="2">
    <source>
        <dbReference type="ARBA" id="ARBA00004496"/>
    </source>
</evidence>
<comment type="caution">
    <text evidence="18">The sequence shown here is derived from an EMBL/GenBank/DDBJ whole genome shotgun (WGS) entry which is preliminary data.</text>
</comment>
<feature type="compositionally biased region" description="Pro residues" evidence="16">
    <location>
        <begin position="256"/>
        <end position="286"/>
    </location>
</feature>
<feature type="compositionally biased region" description="Low complexity" evidence="16">
    <location>
        <begin position="422"/>
        <end position="444"/>
    </location>
</feature>
<evidence type="ECO:0000256" key="14">
    <source>
        <dbReference type="ARBA" id="ARBA00023204"/>
    </source>
</evidence>
<evidence type="ECO:0000256" key="16">
    <source>
        <dbReference type="SAM" id="MobiDB-lite"/>
    </source>
</evidence>
<evidence type="ECO:0000256" key="13">
    <source>
        <dbReference type="ARBA" id="ARBA00023125"/>
    </source>
</evidence>
<evidence type="ECO:0000256" key="4">
    <source>
        <dbReference type="ARBA" id="ARBA00005491"/>
    </source>
</evidence>
<comment type="similarity">
    <text evidence="4">Belongs to the DEF1 family.</text>
</comment>
<comment type="subcellular location">
    <subcellularLocation>
        <location evidence="3">Chromosome</location>
        <location evidence="3">Telomere</location>
    </subcellularLocation>
    <subcellularLocation>
        <location evidence="2">Cytoplasm</location>
    </subcellularLocation>
    <subcellularLocation>
        <location evidence="1">Nucleus</location>
    </subcellularLocation>
</comment>
<dbReference type="Proteomes" id="UP000076154">
    <property type="component" value="Unassembled WGS sequence"/>
</dbReference>
<evidence type="ECO:0000256" key="15">
    <source>
        <dbReference type="ARBA" id="ARBA00023242"/>
    </source>
</evidence>
<keyword evidence="12" id="KW-0779">Telomere</keyword>
<feature type="compositionally biased region" description="Polar residues" evidence="16">
    <location>
        <begin position="172"/>
        <end position="194"/>
    </location>
</feature>
<sequence>MSQYKSAIRAKQSPDPNENSKYRSQARQLQELFPSWSNDDLQSLLTEVGGDVEVAATRISDGVAEQWGSVSRKKDKKAPSSAHASKESFPGRGDLRGARGGRGGRGGPGRGGAAAVRSRGGPPRGGAVNGRSPRIESPNPAHVDGTSSTPSAAEPKDGSDSVDASTIPVVQEPTTHQNGAVPSAGWTESSSSHLDTPVLSASSSWGATSTTSTWGGDTDANASTASVTAPAAKAPTKPATSKLSWAQIARPHEKPTPPPPAPIAPAPSHPPPATAPSTAPAPPAPEPEAEPEEPTTAQAPTWDDEPQTKLSVPEPEQGKPEQPESRATPQQHEAEPEVKEPPSPEPKQEQQLPASKSEPAPPPTLATPVLAQPAAATPSPKLSGRPAAATHRSSARYKNIDQPVVMPSSFGTGIEKVGMTFGSLSLGGESLLDSNIPEPEAPVAAPEPPSPPTPQTQAPAPQELPPPPPPATAPASTTLGSTLFSQQQALPQQAQPAPPQPSTVLHGLPPSVPQPGQQQPQVPSASHAAAAAAAVASPIQQYAQQHQQAQQHLQPQHHQVQHQPQQPSLASIHQQQLHQQQLAQQHPQHTPQSHNQYAQHGLPTHIDPSQQAQSQQQQAAATHSNYFGRGEAATAAPYYHAPTPPAAQAQDSPYGSFGQLGAQAQHQQGSHLGGFGSQDYGYADSQRGFYDSYQPSGFGNRNVLEDVKGLPGTQQQQPPSAGIPPSTAQTSQPHASLQGVGQPQPAGTQPPQQGYPVPYPYYSYPQSQQFYGYGPNYAAVPQAYKYPTAMYQPPPGPGSAPSPVTKQPGAGVGVSVQPQSNPYSQGLYPQGGYDDYPHHTQQHTHTLGLGAAAGEYGKQLYGAGAGQGFMGLGGQGAGGAGPASNAGGPRGAGSPDTPYKPYAPKDVGGVAAGRGAGQQQGQVQPQPQGQGQGGQGPQGQGGFYGGARFGGGGAGGVGGGGGVGGQQSAHLPQGGPHPGYPQGGNEGNFYQYRGQQQGYWQ</sequence>
<dbReference type="GO" id="GO:0000781">
    <property type="term" value="C:chromosome, telomeric region"/>
    <property type="evidence" value="ECO:0007669"/>
    <property type="project" value="UniProtKB-SubCell"/>
</dbReference>
<keyword evidence="6" id="KW-0158">Chromosome</keyword>
<dbReference type="InterPro" id="IPR051833">
    <property type="entry name" value="TC-DDR_regulator"/>
</dbReference>
<feature type="compositionally biased region" description="Polar residues" evidence="16">
    <location>
        <begin position="14"/>
        <end position="25"/>
    </location>
</feature>
<keyword evidence="15" id="KW-0539">Nucleus</keyword>
<evidence type="ECO:0000313" key="18">
    <source>
        <dbReference type="EMBL" id="RDB23852.1"/>
    </source>
</evidence>